<keyword evidence="1" id="KW-1133">Transmembrane helix</keyword>
<comment type="caution">
    <text evidence="2">The sequence shown here is derived from an EMBL/GenBank/DDBJ whole genome shotgun (WGS) entry which is preliminary data.</text>
</comment>
<dbReference type="RefSeq" id="WP_115861768.1">
    <property type="nucleotide sequence ID" value="NZ_QTSU01000005.1"/>
</dbReference>
<evidence type="ECO:0000313" key="3">
    <source>
        <dbReference type="Proteomes" id="UP000264492"/>
    </source>
</evidence>
<proteinExistence type="predicted"/>
<dbReference type="OrthoDB" id="582315at2"/>
<feature type="transmembrane region" description="Helical" evidence="1">
    <location>
        <begin position="565"/>
        <end position="592"/>
    </location>
</feature>
<sequence length="620" mass="68859">MATLQQLWSMIWPGLASALALALLWMALRLIAGWLVRPARTEHRLERGSAETADTLVVAVHGLPGVARFSGALDLIARTLPEADRLIFDYKTGGARGYASNARAAAVADAIERGIHEQFKRGQYRRVILFGYSGGASLLRKALVWGYGEDEDRAPFGRKHARRPWVEKTERMVLLAGINRGWSVEPRPALMPWPTYLFIRIAKPIGRVLGIGRFVFDMHRGSAFIADTRLQWVKLARSEDVVQGRLHFPQVIQLIGSEDDLVSKEDGQDLSVSAGTVFKTLPETSHADIGGMLSEGGGAVVEQRRQAITAALLGDVQALEPDWIEFKEDRQVTRLVYVMHGIRDLGEWTDKVRDEVRRRYESSGEKVAVFSSKYGWFPMARFLLPFDRQRNVRDFMDRYTEHTARFPNARSMDYVGHSNGTYILGSALLRYATMKVRRVFFAGSVMPYSYPWAELVDAQRVESVVNVVATRDWVVAIFPKVFQQLSALFRLDNRQGLLDLGGAGFDGFADSGLTAAVDNLQYSRGAHSTGVAVDDPQKLAAIGAYIVEGERTGLQTFEAAKRKNAVLAVVSALCAFVWLGLLAGLSILGYQIFLMPALPLLGLLAVIAYVLAVILVLYWV</sequence>
<gene>
    <name evidence="2" type="ORF">DX914_18965</name>
</gene>
<evidence type="ECO:0008006" key="4">
    <source>
        <dbReference type="Google" id="ProtNLM"/>
    </source>
</evidence>
<dbReference type="Proteomes" id="UP000264492">
    <property type="component" value="Unassembled WGS sequence"/>
</dbReference>
<accession>A0A371JWI5</accession>
<reference evidence="2 3" key="1">
    <citation type="submission" date="2018-08" db="EMBL/GenBank/DDBJ databases">
        <title>Lysobacter sp. zong2l5, whole genome shotgun sequence.</title>
        <authorList>
            <person name="Zhang X."/>
            <person name="Feng G."/>
            <person name="Zhu H."/>
        </authorList>
    </citation>
    <scope>NUCLEOTIDE SEQUENCE [LARGE SCALE GENOMIC DNA]</scope>
    <source>
        <strain evidence="3">zong2l5</strain>
    </source>
</reference>
<evidence type="ECO:0000256" key="1">
    <source>
        <dbReference type="SAM" id="Phobius"/>
    </source>
</evidence>
<protein>
    <recommendedName>
        <fullName evidence="4">Alpha/beta hydrolase</fullName>
    </recommendedName>
</protein>
<keyword evidence="3" id="KW-1185">Reference proteome</keyword>
<dbReference type="AlphaFoldDB" id="A0A371JWI5"/>
<organism evidence="2 3">
    <name type="scientific">Lysobacter silvisoli</name>
    <dbReference type="NCBI Taxonomy" id="2293254"/>
    <lineage>
        <taxon>Bacteria</taxon>
        <taxon>Pseudomonadati</taxon>
        <taxon>Pseudomonadota</taxon>
        <taxon>Gammaproteobacteria</taxon>
        <taxon>Lysobacterales</taxon>
        <taxon>Lysobacteraceae</taxon>
        <taxon>Lysobacter</taxon>
    </lineage>
</organism>
<feature type="transmembrane region" description="Helical" evidence="1">
    <location>
        <begin position="12"/>
        <end position="36"/>
    </location>
</feature>
<dbReference type="EMBL" id="QTSU01000005">
    <property type="protein sequence ID" value="RDZ25947.1"/>
    <property type="molecule type" value="Genomic_DNA"/>
</dbReference>
<keyword evidence="1" id="KW-0812">Transmembrane</keyword>
<dbReference type="SUPFAM" id="SSF53474">
    <property type="entry name" value="alpha/beta-Hydrolases"/>
    <property type="match status" value="2"/>
</dbReference>
<keyword evidence="1" id="KW-0472">Membrane</keyword>
<dbReference type="InterPro" id="IPR029058">
    <property type="entry name" value="AB_hydrolase_fold"/>
</dbReference>
<evidence type="ECO:0000313" key="2">
    <source>
        <dbReference type="EMBL" id="RDZ25947.1"/>
    </source>
</evidence>
<feature type="transmembrane region" description="Helical" evidence="1">
    <location>
        <begin position="598"/>
        <end position="619"/>
    </location>
</feature>
<name>A0A371JWI5_9GAMM</name>